<dbReference type="AlphaFoldDB" id="A0A183S7B5"/>
<proteinExistence type="predicted"/>
<evidence type="ECO:0000313" key="3">
    <source>
        <dbReference type="WBParaSite" id="SSLN_0000011901-mRNA-1"/>
    </source>
</evidence>
<dbReference type="WBParaSite" id="SSLN_0000011901-mRNA-1">
    <property type="protein sequence ID" value="SSLN_0000011901-mRNA-1"/>
    <property type="gene ID" value="SSLN_0000011901"/>
</dbReference>
<protein>
    <submittedName>
        <fullName evidence="3">Reverse transcriptase domain-containing protein</fullName>
    </submittedName>
</protein>
<dbReference type="OrthoDB" id="412793at2759"/>
<name>A0A183S7B5_SCHSO</name>
<dbReference type="EMBL" id="UYSU01000056">
    <property type="protein sequence ID" value="VDL81466.1"/>
    <property type="molecule type" value="Genomic_DNA"/>
</dbReference>
<organism evidence="3">
    <name type="scientific">Schistocephalus solidus</name>
    <name type="common">Tapeworm</name>
    <dbReference type="NCBI Taxonomy" id="70667"/>
    <lineage>
        <taxon>Eukaryota</taxon>
        <taxon>Metazoa</taxon>
        <taxon>Spiralia</taxon>
        <taxon>Lophotrochozoa</taxon>
        <taxon>Platyhelminthes</taxon>
        <taxon>Cestoda</taxon>
        <taxon>Eucestoda</taxon>
        <taxon>Diphyllobothriidea</taxon>
        <taxon>Diphyllobothriidae</taxon>
        <taxon>Schistocephalus</taxon>
    </lineage>
</organism>
<reference evidence="1 2" key="2">
    <citation type="submission" date="2018-11" db="EMBL/GenBank/DDBJ databases">
        <authorList>
            <consortium name="Pathogen Informatics"/>
        </authorList>
    </citation>
    <scope>NUCLEOTIDE SEQUENCE [LARGE SCALE GENOMIC DNA]</scope>
    <source>
        <strain evidence="1 2">NST_G2</strain>
    </source>
</reference>
<evidence type="ECO:0000313" key="2">
    <source>
        <dbReference type="Proteomes" id="UP000275846"/>
    </source>
</evidence>
<dbReference type="Proteomes" id="UP000275846">
    <property type="component" value="Unassembled WGS sequence"/>
</dbReference>
<reference evidence="3" key="1">
    <citation type="submission" date="2016-06" db="UniProtKB">
        <authorList>
            <consortium name="WormBaseParasite"/>
        </authorList>
    </citation>
    <scope>IDENTIFICATION</scope>
</reference>
<accession>A0A183S7B5</accession>
<evidence type="ECO:0000313" key="1">
    <source>
        <dbReference type="EMBL" id="VDL81466.1"/>
    </source>
</evidence>
<dbReference type="PANTHER" id="PTHR47027:SF26">
    <property type="entry name" value="REVERSE TRANSCRIPTASE DOMAIN-CONTAINING PROTEIN"/>
    <property type="match status" value="1"/>
</dbReference>
<keyword evidence="2" id="KW-1185">Reference proteome</keyword>
<sequence length="271" mass="30578">MLPSIACLKWKSTLTLNSRPLQETIRAVQQLSSWKAPGFDVILTEIYKYGGPQLMNGLTVLFQEMWHQVQVPQDFKDATIFHLHKKKGNRQLCENHRGISLRNISGTIIARILLSRLNAQLEQGLLPESRWTADSSNNVGCTSARVSPQPPSTKLLFADDCALNATTKEEMQRSMDLFAATCDNFELRINTEEMAKMHQPPPNTTYSANHNNVNGAQLKSAETFTYLGSNLSRSTKVDDEIAHRIAKASQDFRRMQKVVWNRPGLHLSTKL</sequence>
<dbReference type="PANTHER" id="PTHR47027">
    <property type="entry name" value="REVERSE TRANSCRIPTASE DOMAIN-CONTAINING PROTEIN"/>
    <property type="match status" value="1"/>
</dbReference>
<gene>
    <name evidence="1" type="ORF">SSLN_LOCUS113</name>
</gene>